<sequence>MDMRVLIIDRTYLVAMDVENILKSSMPCEVSIGTPASLEDHLREQSFTAVILESDAFGPDLPEAVNAVLMAGAALIFLTTNSAFMGGIPGQERYPVLLKPFSDHQFQDIVAGVFAPLSAPAA</sequence>
<evidence type="ECO:0000313" key="2">
    <source>
        <dbReference type="Proteomes" id="UP000632063"/>
    </source>
</evidence>
<dbReference type="Gene3D" id="3.40.50.2300">
    <property type="match status" value="1"/>
</dbReference>
<evidence type="ECO:0008006" key="3">
    <source>
        <dbReference type="Google" id="ProtNLM"/>
    </source>
</evidence>
<accession>A0ABR9CPU3</accession>
<dbReference type="RefSeq" id="WP_192148978.1">
    <property type="nucleotide sequence ID" value="NZ_JACYXI010000009.1"/>
</dbReference>
<protein>
    <recommendedName>
        <fullName evidence="3">Response regulatory domain-containing protein</fullName>
    </recommendedName>
</protein>
<dbReference type="EMBL" id="JACYXI010000009">
    <property type="protein sequence ID" value="MBD8892862.1"/>
    <property type="molecule type" value="Genomic_DNA"/>
</dbReference>
<reference evidence="1 2" key="2">
    <citation type="journal article" date="2021" name="Int. J. Syst. Evol. Microbiol.">
        <title>Roseibium litorale sp. nov., isolated from a tidal flat sediment and proposal for the reclassification of Labrenzia polysiphoniae as Roseibium polysiphoniae comb. nov.</title>
        <authorList>
            <person name="Liu Y."/>
            <person name="Pei T."/>
            <person name="Du J."/>
            <person name="Chao M."/>
            <person name="Deng M.R."/>
            <person name="Zhu H."/>
        </authorList>
    </citation>
    <scope>NUCLEOTIDE SEQUENCE [LARGE SCALE GENOMIC DNA]</scope>
    <source>
        <strain evidence="1 2">4C16A</strain>
    </source>
</reference>
<evidence type="ECO:0000313" key="1">
    <source>
        <dbReference type="EMBL" id="MBD8892862.1"/>
    </source>
</evidence>
<proteinExistence type="predicted"/>
<dbReference type="Proteomes" id="UP000632063">
    <property type="component" value="Unassembled WGS sequence"/>
</dbReference>
<comment type="caution">
    <text evidence="1">The sequence shown here is derived from an EMBL/GenBank/DDBJ whole genome shotgun (WGS) entry which is preliminary data.</text>
</comment>
<gene>
    <name evidence="1" type="ORF">IG616_15070</name>
</gene>
<reference evidence="2" key="1">
    <citation type="submission" date="2020-09" db="EMBL/GenBank/DDBJ databases">
        <title>The genome sequence of strain Labrenzia suaedae 4C16A.</title>
        <authorList>
            <person name="Liu Y."/>
        </authorList>
    </citation>
    <scope>NUCLEOTIDE SEQUENCE [LARGE SCALE GENOMIC DNA]</scope>
    <source>
        <strain evidence="2">4C16A</strain>
    </source>
</reference>
<name>A0ABR9CPU3_9HYPH</name>
<organism evidence="1 2">
    <name type="scientific">Roseibium litorale</name>
    <dbReference type="NCBI Taxonomy" id="2803841"/>
    <lineage>
        <taxon>Bacteria</taxon>
        <taxon>Pseudomonadati</taxon>
        <taxon>Pseudomonadota</taxon>
        <taxon>Alphaproteobacteria</taxon>
        <taxon>Hyphomicrobiales</taxon>
        <taxon>Stappiaceae</taxon>
        <taxon>Roseibium</taxon>
    </lineage>
</organism>
<keyword evidence="2" id="KW-1185">Reference proteome</keyword>